<reference evidence="2 3" key="1">
    <citation type="submission" date="2024-02" db="EMBL/GenBank/DDBJ databases">
        <title>Genome sequence of Aquincola sp. MAHUQ-54.</title>
        <authorList>
            <person name="Huq M.A."/>
        </authorList>
    </citation>
    <scope>NUCLEOTIDE SEQUENCE [LARGE SCALE GENOMIC DNA]</scope>
    <source>
        <strain evidence="2 3">MAHUQ-54</strain>
    </source>
</reference>
<proteinExistence type="predicted"/>
<keyword evidence="1" id="KW-0472">Membrane</keyword>
<feature type="transmembrane region" description="Helical" evidence="1">
    <location>
        <begin position="126"/>
        <end position="146"/>
    </location>
</feature>
<feature type="transmembrane region" description="Helical" evidence="1">
    <location>
        <begin position="166"/>
        <end position="183"/>
    </location>
</feature>
<dbReference type="PIRSF" id="PIRSF038991">
    <property type="entry name" value="Protein_AbrB"/>
    <property type="match status" value="1"/>
</dbReference>
<keyword evidence="1" id="KW-1133">Transmembrane helix</keyword>
<name>A0AAW9QQH1_9BURK</name>
<dbReference type="GO" id="GO:0016020">
    <property type="term" value="C:membrane"/>
    <property type="evidence" value="ECO:0007669"/>
    <property type="project" value="InterPro"/>
</dbReference>
<organism evidence="2 3">
    <name type="scientific">Aquincola agrisoli</name>
    <dbReference type="NCBI Taxonomy" id="3119538"/>
    <lineage>
        <taxon>Bacteria</taxon>
        <taxon>Pseudomonadati</taxon>
        <taxon>Pseudomonadota</taxon>
        <taxon>Betaproteobacteria</taxon>
        <taxon>Burkholderiales</taxon>
        <taxon>Sphaerotilaceae</taxon>
        <taxon>Aquincola</taxon>
    </lineage>
</organism>
<dbReference type="GO" id="GO:0010468">
    <property type="term" value="P:regulation of gene expression"/>
    <property type="evidence" value="ECO:0007669"/>
    <property type="project" value="InterPro"/>
</dbReference>
<evidence type="ECO:0000313" key="3">
    <source>
        <dbReference type="Proteomes" id="UP001336250"/>
    </source>
</evidence>
<dbReference type="AlphaFoldDB" id="A0AAW9QQH1"/>
<comment type="caution">
    <text evidence="2">The sequence shown here is derived from an EMBL/GenBank/DDBJ whole genome shotgun (WGS) entry which is preliminary data.</text>
</comment>
<evidence type="ECO:0000256" key="1">
    <source>
        <dbReference type="SAM" id="Phobius"/>
    </source>
</evidence>
<dbReference type="PANTHER" id="PTHR38457">
    <property type="entry name" value="REGULATOR ABRB-RELATED"/>
    <property type="match status" value="1"/>
</dbReference>
<accession>A0AAW9QQH1</accession>
<keyword evidence="1" id="KW-0812">Transmembrane</keyword>
<dbReference type="InterPro" id="IPR017516">
    <property type="entry name" value="AbrB_dup"/>
</dbReference>
<dbReference type="EMBL" id="JAZIBG010000049">
    <property type="protein sequence ID" value="MEF7616840.1"/>
    <property type="molecule type" value="Genomic_DNA"/>
</dbReference>
<protein>
    <submittedName>
        <fullName evidence="2">AbrB family transcriptional regulator</fullName>
    </submittedName>
</protein>
<sequence length="337" mass="34567">MAAAWACERLGTPLPWMIGPLLATAAGCMAGVPLRTAAPLRNAGQWAIGTALGLYFTPQVLALLTPLAPALLAGVAWALLIGALFAAMLRRAMPGVDAATAHFAAAIGGASEMAALAERHGGRIDMVAAAHSLRVLLVVLVIPFGYQAAGLHGLDTTPLALHEVRPGGLALLALATAAGSLVVRRLGLPNPWVLGSLAVAAALSGAGVELSALPRWISNGGQLFIGIALGTRFSRSFLRTAPRWLGAVALGTLAMIAASAGFAWLLAQLVRIEGTALHWATVLLGTSPGGIAEMCITAKVLQLGVPVVTAFHVVRYIAVLLLTGPLYRRRAARGVLA</sequence>
<feature type="transmembrane region" description="Helical" evidence="1">
    <location>
        <begin position="192"/>
        <end position="210"/>
    </location>
</feature>
<dbReference type="PANTHER" id="PTHR38457:SF1">
    <property type="entry name" value="REGULATOR ABRB-RELATED"/>
    <property type="match status" value="1"/>
</dbReference>
<feature type="transmembrane region" description="Helical" evidence="1">
    <location>
        <begin position="14"/>
        <end position="34"/>
    </location>
</feature>
<feature type="transmembrane region" description="Helical" evidence="1">
    <location>
        <begin position="303"/>
        <end position="323"/>
    </location>
</feature>
<dbReference type="NCBIfam" id="TIGR03082">
    <property type="entry name" value="Gneg_AbrB_dup"/>
    <property type="match status" value="2"/>
</dbReference>
<feature type="transmembrane region" description="Helical" evidence="1">
    <location>
        <begin position="46"/>
        <end position="64"/>
    </location>
</feature>
<gene>
    <name evidence="2" type="ORF">V4F39_23200</name>
</gene>
<keyword evidence="3" id="KW-1185">Reference proteome</keyword>
<feature type="transmembrane region" description="Helical" evidence="1">
    <location>
        <begin position="70"/>
        <end position="89"/>
    </location>
</feature>
<dbReference type="Proteomes" id="UP001336250">
    <property type="component" value="Unassembled WGS sequence"/>
</dbReference>
<evidence type="ECO:0000313" key="2">
    <source>
        <dbReference type="EMBL" id="MEF7616840.1"/>
    </source>
</evidence>
<dbReference type="InterPro" id="IPR007820">
    <property type="entry name" value="AbrB_fam"/>
</dbReference>
<feature type="transmembrane region" description="Helical" evidence="1">
    <location>
        <begin position="245"/>
        <end position="267"/>
    </location>
</feature>
<dbReference type="Pfam" id="PF05145">
    <property type="entry name" value="AbrB"/>
    <property type="match status" value="1"/>
</dbReference>